<dbReference type="PANTHER" id="PTHR40980:SF4">
    <property type="entry name" value="TONB-DEPENDENT RECEPTOR-LIKE BETA-BARREL DOMAIN-CONTAINING PROTEIN"/>
    <property type="match status" value="1"/>
</dbReference>
<evidence type="ECO:0000313" key="11">
    <source>
        <dbReference type="Proteomes" id="UP000282985"/>
    </source>
</evidence>
<dbReference type="InterPro" id="IPR036942">
    <property type="entry name" value="Beta-barrel_TonB_sf"/>
</dbReference>
<dbReference type="InterPro" id="IPR039426">
    <property type="entry name" value="TonB-dep_rcpt-like"/>
</dbReference>
<feature type="domain" description="Outer membrane protein beta-barrel" evidence="9">
    <location>
        <begin position="392"/>
        <end position="774"/>
    </location>
</feature>
<evidence type="ECO:0000256" key="2">
    <source>
        <dbReference type="ARBA" id="ARBA00022448"/>
    </source>
</evidence>
<sequence>MNLKFTYLKSLIFIALFILSTTALNAQNKSTDVMNSSLKGQIAEKENQKPLEFATVSIYTLSDSTFVKGTITNKRGEFKLDKLKEDKYFLKVDFMGFQGIHGSTLFLKENQHKVISKPIYLQSDTKSISEVKVEGKRDFSRVELDKTVYNVSNSPVADGGSINDVLATIPKLSVNPEGEIQFRGSSNVKILIDGKISGVLGLNPADILRNMSAADVDRVELISSSSAKYDASGASGIINIIMKKEHTKGFNGNFSGTVGTKDKHGANASANLRTGKINLSGFYSYRNEWAARDYSVDRLIHSGSFLNSLKENADVDFGNRSHISKIGLDYLINDNNTLSLAVTNRMFKQNWNGFYIYDRANLLSSSFPEETSRESAVDIDMLSWVYNASFIHKFEKKGEELSVDVAYTDNSADNEGKYKDWDSDNNLTESNDFFNSDRKEAVVQIDYSHPVGKSASIETGYMYRSNEIDYNEPADMSTAFNYKEQIHGLYVQYNGKKGNLGYQFGVRSEYSDIQTNQAYNDEYLDFFPSMHLSYRLNDKKQVILSYSKMVYRPDSRMLNPFQNLKDPENQRLGSQDISAYYTHNGELSIAFKRDKANYKIGVFANYYNNLINQFRSVDSNGNAIVSYTNLNSKFTYGLEVEASAKFNKWWSFNGYVYSGYEKNSPNDELKFKSNDAYFLEGKVTSVMRIPNWFNFQASFRYQTNTPTAQGEYDNLYYVDLGFSRRILKKKASLSLNVYDLFDTFKFKINSGDTDFDQRELNGKETRIAKLTFRYFFGKKYRILKARTKQKRMRHYEMDI</sequence>
<dbReference type="RefSeq" id="WP_127344290.1">
    <property type="nucleotide sequence ID" value="NZ_RJJX01000018.1"/>
</dbReference>
<dbReference type="Pfam" id="PF13715">
    <property type="entry name" value="CarbopepD_reg_2"/>
    <property type="match status" value="1"/>
</dbReference>
<feature type="signal peptide" evidence="8">
    <location>
        <begin position="1"/>
        <end position="25"/>
    </location>
</feature>
<feature type="chain" id="PRO_5019018195" description="Outer membrane protein beta-barrel domain-containing protein" evidence="8">
    <location>
        <begin position="26"/>
        <end position="799"/>
    </location>
</feature>
<dbReference type="Gene3D" id="2.170.130.10">
    <property type="entry name" value="TonB-dependent receptor, plug domain"/>
    <property type="match status" value="1"/>
</dbReference>
<evidence type="ECO:0000259" key="9">
    <source>
        <dbReference type="Pfam" id="PF14905"/>
    </source>
</evidence>
<evidence type="ECO:0000256" key="1">
    <source>
        <dbReference type="ARBA" id="ARBA00004571"/>
    </source>
</evidence>
<evidence type="ECO:0000256" key="5">
    <source>
        <dbReference type="ARBA" id="ARBA00023136"/>
    </source>
</evidence>
<keyword evidence="11" id="KW-1185">Reference proteome</keyword>
<accession>A0A434AGW0</accession>
<evidence type="ECO:0000256" key="7">
    <source>
        <dbReference type="PROSITE-ProRule" id="PRU01360"/>
    </source>
</evidence>
<evidence type="ECO:0000256" key="3">
    <source>
        <dbReference type="ARBA" id="ARBA00022452"/>
    </source>
</evidence>
<dbReference type="Gene3D" id="2.40.170.20">
    <property type="entry name" value="TonB-dependent receptor, beta-barrel domain"/>
    <property type="match status" value="1"/>
</dbReference>
<protein>
    <recommendedName>
        <fullName evidence="9">Outer membrane protein beta-barrel domain-containing protein</fullName>
    </recommendedName>
</protein>
<keyword evidence="8" id="KW-0732">Signal</keyword>
<dbReference type="InterPro" id="IPR041700">
    <property type="entry name" value="OMP_b-brl_3"/>
</dbReference>
<dbReference type="SUPFAM" id="SSF56935">
    <property type="entry name" value="Porins"/>
    <property type="match status" value="1"/>
</dbReference>
<evidence type="ECO:0000256" key="6">
    <source>
        <dbReference type="ARBA" id="ARBA00023237"/>
    </source>
</evidence>
<evidence type="ECO:0000256" key="8">
    <source>
        <dbReference type="SAM" id="SignalP"/>
    </source>
</evidence>
<dbReference type="PROSITE" id="PS52016">
    <property type="entry name" value="TONB_DEPENDENT_REC_3"/>
    <property type="match status" value="1"/>
</dbReference>
<comment type="subcellular location">
    <subcellularLocation>
        <location evidence="1 7">Cell outer membrane</location>
        <topology evidence="1 7">Multi-pass membrane protein</topology>
    </subcellularLocation>
</comment>
<dbReference type="SUPFAM" id="SSF49464">
    <property type="entry name" value="Carboxypeptidase regulatory domain-like"/>
    <property type="match status" value="1"/>
</dbReference>
<dbReference type="Pfam" id="PF14905">
    <property type="entry name" value="OMP_b-brl_3"/>
    <property type="match status" value="1"/>
</dbReference>
<keyword evidence="3 7" id="KW-1134">Transmembrane beta strand</keyword>
<keyword evidence="6 7" id="KW-0998">Cell outer membrane</keyword>
<keyword evidence="2 7" id="KW-0813">Transport</keyword>
<organism evidence="10 11">
    <name type="scientific">Ancylomarina longa</name>
    <dbReference type="NCBI Taxonomy" id="2487017"/>
    <lineage>
        <taxon>Bacteria</taxon>
        <taxon>Pseudomonadati</taxon>
        <taxon>Bacteroidota</taxon>
        <taxon>Bacteroidia</taxon>
        <taxon>Marinilabiliales</taxon>
        <taxon>Marinifilaceae</taxon>
        <taxon>Ancylomarina</taxon>
    </lineage>
</organism>
<dbReference type="InterPro" id="IPR008969">
    <property type="entry name" value="CarboxyPept-like_regulatory"/>
</dbReference>
<reference evidence="10 11" key="1">
    <citation type="submission" date="2018-11" db="EMBL/GenBank/DDBJ databases">
        <title>Parancylomarina longa gen. nov., sp. nov., isolated from sediments of southern Okinawa.</title>
        <authorList>
            <person name="Fu T."/>
        </authorList>
    </citation>
    <scope>NUCLEOTIDE SEQUENCE [LARGE SCALE GENOMIC DNA]</scope>
    <source>
        <strain evidence="10 11">T3-2 S1-C</strain>
    </source>
</reference>
<evidence type="ECO:0000256" key="4">
    <source>
        <dbReference type="ARBA" id="ARBA00022692"/>
    </source>
</evidence>
<dbReference type="InterPro" id="IPR037066">
    <property type="entry name" value="Plug_dom_sf"/>
</dbReference>
<dbReference type="AlphaFoldDB" id="A0A434AGW0"/>
<dbReference type="GO" id="GO:0009279">
    <property type="term" value="C:cell outer membrane"/>
    <property type="evidence" value="ECO:0007669"/>
    <property type="project" value="UniProtKB-SubCell"/>
</dbReference>
<keyword evidence="5 7" id="KW-0472">Membrane</keyword>
<proteinExistence type="inferred from homology"/>
<gene>
    <name evidence="10" type="ORF">DLK05_12430</name>
</gene>
<keyword evidence="4 7" id="KW-0812">Transmembrane</keyword>
<dbReference type="EMBL" id="RJJX01000018">
    <property type="protein sequence ID" value="RUT73628.1"/>
    <property type="molecule type" value="Genomic_DNA"/>
</dbReference>
<comment type="caution">
    <text evidence="10">The sequence shown here is derived from an EMBL/GenBank/DDBJ whole genome shotgun (WGS) entry which is preliminary data.</text>
</comment>
<dbReference type="Gene3D" id="2.60.40.1120">
    <property type="entry name" value="Carboxypeptidase-like, regulatory domain"/>
    <property type="match status" value="1"/>
</dbReference>
<dbReference type="PANTHER" id="PTHR40980">
    <property type="entry name" value="PLUG DOMAIN-CONTAINING PROTEIN"/>
    <property type="match status" value="1"/>
</dbReference>
<evidence type="ECO:0000313" key="10">
    <source>
        <dbReference type="EMBL" id="RUT73628.1"/>
    </source>
</evidence>
<name>A0A434AGW0_9BACT</name>
<dbReference type="OrthoDB" id="8764943at2"/>
<comment type="similarity">
    <text evidence="7">Belongs to the TonB-dependent receptor family.</text>
</comment>
<dbReference type="Proteomes" id="UP000282985">
    <property type="component" value="Unassembled WGS sequence"/>
</dbReference>